<dbReference type="Gene3D" id="3.40.190.10">
    <property type="entry name" value="Periplasmic binding protein-like II"/>
    <property type="match status" value="1"/>
</dbReference>
<sequence length="316" mass="33425">MNRPPPPGASIGAPRGTPRGPAPARRGLLALPALLAPGLPARPARAAPLLRVGSKNFTEQLVVGELFAQGLERAGARVERRLNLGGTAIAQQALVAGEIDLYPEYTGTGLGVVLKQPPEGTAEAVLAKVRAGYERAFHCTWLAPSGIDNGNALLVLPATAARLGLVTLSDLARAAPGLTLAAGNEFADRSDGLPGLQRVYGMRFGRFRQFAALGLRYAALQHGQADVVNAYATDWQIAVGGYTVLRDDRHLWPPYQLAAVVRQAALAEWPGLAAPLERIGARLDNRVAQELNRQVDQDGDEPREVAARFLAAQGLG</sequence>
<feature type="compositionally biased region" description="Low complexity" evidence="1">
    <location>
        <begin position="12"/>
        <end position="24"/>
    </location>
</feature>
<dbReference type="SUPFAM" id="SSF53850">
    <property type="entry name" value="Periplasmic binding protein-like II"/>
    <property type="match status" value="1"/>
</dbReference>
<evidence type="ECO:0000313" key="4">
    <source>
        <dbReference type="Proteomes" id="UP000249065"/>
    </source>
</evidence>
<dbReference type="AlphaFoldDB" id="A0A327MAL9"/>
<organism evidence="3 4">
    <name type="scientific">Roseicella frigidaeris</name>
    <dbReference type="NCBI Taxonomy" id="2230885"/>
    <lineage>
        <taxon>Bacteria</taxon>
        <taxon>Pseudomonadati</taxon>
        <taxon>Pseudomonadota</taxon>
        <taxon>Alphaproteobacteria</taxon>
        <taxon>Acetobacterales</taxon>
        <taxon>Roseomonadaceae</taxon>
        <taxon>Roseicella</taxon>
    </lineage>
</organism>
<feature type="domain" description="ABC-type glycine betaine transport system substrate-binding" evidence="2">
    <location>
        <begin position="50"/>
        <end position="311"/>
    </location>
</feature>
<evidence type="ECO:0000259" key="2">
    <source>
        <dbReference type="Pfam" id="PF04069"/>
    </source>
</evidence>
<proteinExistence type="predicted"/>
<name>A0A327MAL9_9PROT</name>
<evidence type="ECO:0000256" key="1">
    <source>
        <dbReference type="SAM" id="MobiDB-lite"/>
    </source>
</evidence>
<dbReference type="OrthoDB" id="9781705at2"/>
<comment type="caution">
    <text evidence="3">The sequence shown here is derived from an EMBL/GenBank/DDBJ whole genome shotgun (WGS) entry which is preliminary data.</text>
</comment>
<reference evidence="4" key="1">
    <citation type="submission" date="2018-06" db="EMBL/GenBank/DDBJ databases">
        <authorList>
            <person name="Khan S.A."/>
        </authorList>
    </citation>
    <scope>NUCLEOTIDE SEQUENCE [LARGE SCALE GENOMIC DNA]</scope>
    <source>
        <strain evidence="4">DB-1506</strain>
    </source>
</reference>
<protein>
    <submittedName>
        <fullName evidence="3">ABC transporter</fullName>
    </submittedName>
</protein>
<dbReference type="Pfam" id="PF04069">
    <property type="entry name" value="OpuAC"/>
    <property type="match status" value="1"/>
</dbReference>
<dbReference type="GO" id="GO:0022857">
    <property type="term" value="F:transmembrane transporter activity"/>
    <property type="evidence" value="ECO:0007669"/>
    <property type="project" value="InterPro"/>
</dbReference>
<keyword evidence="4" id="KW-1185">Reference proteome</keyword>
<evidence type="ECO:0000313" key="3">
    <source>
        <dbReference type="EMBL" id="RAI59789.1"/>
    </source>
</evidence>
<dbReference type="InterPro" id="IPR007210">
    <property type="entry name" value="ABC_Gly_betaine_transp_sub-bd"/>
</dbReference>
<gene>
    <name evidence="3" type="ORF">DOO78_05900</name>
</gene>
<dbReference type="Proteomes" id="UP000249065">
    <property type="component" value="Unassembled WGS sequence"/>
</dbReference>
<dbReference type="EMBL" id="QLIX01000003">
    <property type="protein sequence ID" value="RAI59789.1"/>
    <property type="molecule type" value="Genomic_DNA"/>
</dbReference>
<dbReference type="GO" id="GO:0043190">
    <property type="term" value="C:ATP-binding cassette (ABC) transporter complex"/>
    <property type="evidence" value="ECO:0007669"/>
    <property type="project" value="InterPro"/>
</dbReference>
<accession>A0A327MAL9</accession>
<dbReference type="Gene3D" id="3.40.190.120">
    <property type="entry name" value="Osmoprotection protein (prox), domain 2"/>
    <property type="match status" value="1"/>
</dbReference>
<dbReference type="RefSeq" id="WP_111468820.1">
    <property type="nucleotide sequence ID" value="NZ_QLIX01000003.1"/>
</dbReference>
<feature type="region of interest" description="Disordered" evidence="1">
    <location>
        <begin position="1"/>
        <end position="24"/>
    </location>
</feature>